<comment type="caution">
    <text evidence="1">The sequence shown here is derived from an EMBL/GenBank/DDBJ whole genome shotgun (WGS) entry which is preliminary data.</text>
</comment>
<dbReference type="RefSeq" id="WP_212009028.1">
    <property type="nucleotide sequence ID" value="NZ_JAAFYZ010000028.1"/>
</dbReference>
<proteinExistence type="predicted"/>
<accession>A0ABS5KN07</accession>
<reference evidence="1 2" key="1">
    <citation type="submission" date="2020-02" db="EMBL/GenBank/DDBJ databases">
        <title>Acidophilic actinobacteria isolated from forest soil.</title>
        <authorList>
            <person name="Golinska P."/>
        </authorList>
    </citation>
    <scope>NUCLEOTIDE SEQUENCE [LARGE SCALE GENOMIC DNA]</scope>
    <source>
        <strain evidence="1 2">NL8</strain>
    </source>
</reference>
<dbReference type="EMBL" id="JAAFYZ010000028">
    <property type="protein sequence ID" value="MBS2547441.1"/>
    <property type="molecule type" value="Genomic_DNA"/>
</dbReference>
<evidence type="ECO:0008006" key="3">
    <source>
        <dbReference type="Google" id="ProtNLM"/>
    </source>
</evidence>
<organism evidence="1 2">
    <name type="scientific">Catenulispora pinistramenti</name>
    <dbReference type="NCBI Taxonomy" id="2705254"/>
    <lineage>
        <taxon>Bacteria</taxon>
        <taxon>Bacillati</taxon>
        <taxon>Actinomycetota</taxon>
        <taxon>Actinomycetes</taxon>
        <taxon>Catenulisporales</taxon>
        <taxon>Catenulisporaceae</taxon>
        <taxon>Catenulispora</taxon>
    </lineage>
</organism>
<keyword evidence="2" id="KW-1185">Reference proteome</keyword>
<gene>
    <name evidence="1" type="ORF">KGQ19_11215</name>
</gene>
<name>A0ABS5KN07_9ACTN</name>
<evidence type="ECO:0000313" key="2">
    <source>
        <dbReference type="Proteomes" id="UP000730482"/>
    </source>
</evidence>
<sequence length="110" mass="12366">MPEINNWLKRDNLKGFLVALSSLAEYRFDNSDWDAIETGLESDSGDPSWFRYPLVGQAKIEIAISKQVEEGDVDVRVSIEGASPCLGEQVRAVWMVFNRFEVAADVDLLD</sequence>
<dbReference type="Proteomes" id="UP000730482">
    <property type="component" value="Unassembled WGS sequence"/>
</dbReference>
<protein>
    <recommendedName>
        <fullName evidence="3">Integron gene cassette protein</fullName>
    </recommendedName>
</protein>
<evidence type="ECO:0000313" key="1">
    <source>
        <dbReference type="EMBL" id="MBS2547441.1"/>
    </source>
</evidence>